<dbReference type="AlphaFoldDB" id="A0A3S4F616"/>
<gene>
    <name evidence="2" type="ORF">TT172_LOCUS8035</name>
</gene>
<sequence>MSAGGVAPLATCCSTANTSSAATFFSRSDSPVAEDSSHLTPWPEMKTPSAGTTSPVKRCMTSPTMTSKTEISADLPERTTLTPVGAEDAPAVSERACSGVRSRRRGRGAGGLEQGLGVAMGAVLGGAPRDDVLESHGAVKGGLVVAEAGIAAGAQALLQSSQAAESVEGVEALRVEQLGQLTRREGELVVLDDEQILVGRVRG</sequence>
<dbReference type="EMBL" id="OUUZ01000015">
    <property type="protein sequence ID" value="SPQ25616.1"/>
    <property type="molecule type" value="Genomic_DNA"/>
</dbReference>
<feature type="compositionally biased region" description="Polar residues" evidence="1">
    <location>
        <begin position="49"/>
        <end position="70"/>
    </location>
</feature>
<protein>
    <submittedName>
        <fullName evidence="2">22054372-053d-49fb-9ee5-f8dc7c6a3952</fullName>
    </submittedName>
</protein>
<feature type="region of interest" description="Disordered" evidence="1">
    <location>
        <begin position="27"/>
        <end position="92"/>
    </location>
</feature>
<dbReference type="Proteomes" id="UP000289323">
    <property type="component" value="Unassembled WGS sequence"/>
</dbReference>
<organism evidence="2 3">
    <name type="scientific">Thermothielavioides terrestris</name>
    <dbReference type="NCBI Taxonomy" id="2587410"/>
    <lineage>
        <taxon>Eukaryota</taxon>
        <taxon>Fungi</taxon>
        <taxon>Dikarya</taxon>
        <taxon>Ascomycota</taxon>
        <taxon>Pezizomycotina</taxon>
        <taxon>Sordariomycetes</taxon>
        <taxon>Sordariomycetidae</taxon>
        <taxon>Sordariales</taxon>
        <taxon>Chaetomiaceae</taxon>
        <taxon>Thermothielavioides</taxon>
    </lineage>
</organism>
<evidence type="ECO:0000256" key="1">
    <source>
        <dbReference type="SAM" id="MobiDB-lite"/>
    </source>
</evidence>
<evidence type="ECO:0000313" key="2">
    <source>
        <dbReference type="EMBL" id="SPQ25616.1"/>
    </source>
</evidence>
<accession>A0A3S4F616</accession>
<proteinExistence type="predicted"/>
<name>A0A3S4F616_9PEZI</name>
<evidence type="ECO:0000313" key="3">
    <source>
        <dbReference type="Proteomes" id="UP000289323"/>
    </source>
</evidence>
<reference evidence="2 3" key="1">
    <citation type="submission" date="2018-04" db="EMBL/GenBank/DDBJ databases">
        <authorList>
            <person name="Huttner S."/>
            <person name="Dainat J."/>
        </authorList>
    </citation>
    <scope>NUCLEOTIDE SEQUENCE [LARGE SCALE GENOMIC DNA]</scope>
</reference>